<dbReference type="AlphaFoldDB" id="A0A0A9GHP8"/>
<name>A0A0A9GHP8_ARUDO</name>
<sequence>MHIKGCHIQDINAPVHPQLTLLISVLMFSGEMLSLDYAYLMLLRRG</sequence>
<proteinExistence type="predicted"/>
<accession>A0A0A9GHP8</accession>
<keyword evidence="1" id="KW-0812">Transmembrane</keyword>
<evidence type="ECO:0000313" key="2">
    <source>
        <dbReference type="EMBL" id="JAE22969.1"/>
    </source>
</evidence>
<keyword evidence="1" id="KW-1133">Transmembrane helix</keyword>
<reference evidence="2" key="2">
    <citation type="journal article" date="2015" name="Data Brief">
        <title>Shoot transcriptome of the giant reed, Arundo donax.</title>
        <authorList>
            <person name="Barrero R.A."/>
            <person name="Guerrero F.D."/>
            <person name="Moolhuijzen P."/>
            <person name="Goolsby J.A."/>
            <person name="Tidwell J."/>
            <person name="Bellgard S.E."/>
            <person name="Bellgard M.I."/>
        </authorList>
    </citation>
    <scope>NUCLEOTIDE SEQUENCE</scope>
    <source>
        <tissue evidence="2">Shoot tissue taken approximately 20 cm above the soil surface</tissue>
    </source>
</reference>
<feature type="transmembrane region" description="Helical" evidence="1">
    <location>
        <begin position="19"/>
        <end position="40"/>
    </location>
</feature>
<protein>
    <submittedName>
        <fullName evidence="2">Uncharacterized protein</fullName>
    </submittedName>
</protein>
<organism evidence="2">
    <name type="scientific">Arundo donax</name>
    <name type="common">Giant reed</name>
    <name type="synonym">Donax arundinaceus</name>
    <dbReference type="NCBI Taxonomy" id="35708"/>
    <lineage>
        <taxon>Eukaryota</taxon>
        <taxon>Viridiplantae</taxon>
        <taxon>Streptophyta</taxon>
        <taxon>Embryophyta</taxon>
        <taxon>Tracheophyta</taxon>
        <taxon>Spermatophyta</taxon>
        <taxon>Magnoliopsida</taxon>
        <taxon>Liliopsida</taxon>
        <taxon>Poales</taxon>
        <taxon>Poaceae</taxon>
        <taxon>PACMAD clade</taxon>
        <taxon>Arundinoideae</taxon>
        <taxon>Arundineae</taxon>
        <taxon>Arundo</taxon>
    </lineage>
</organism>
<reference evidence="2" key="1">
    <citation type="submission" date="2014-09" db="EMBL/GenBank/DDBJ databases">
        <authorList>
            <person name="Magalhaes I.L.F."/>
            <person name="Oliveira U."/>
            <person name="Santos F.R."/>
            <person name="Vidigal T.H.D.A."/>
            <person name="Brescovit A.D."/>
            <person name="Santos A.J."/>
        </authorList>
    </citation>
    <scope>NUCLEOTIDE SEQUENCE</scope>
    <source>
        <tissue evidence="2">Shoot tissue taken approximately 20 cm above the soil surface</tissue>
    </source>
</reference>
<dbReference type="EMBL" id="GBRH01174927">
    <property type="protein sequence ID" value="JAE22969.1"/>
    <property type="molecule type" value="Transcribed_RNA"/>
</dbReference>
<keyword evidence="1" id="KW-0472">Membrane</keyword>
<evidence type="ECO:0000256" key="1">
    <source>
        <dbReference type="SAM" id="Phobius"/>
    </source>
</evidence>